<evidence type="ECO:0000256" key="6">
    <source>
        <dbReference type="ARBA" id="ARBA00044147"/>
    </source>
</evidence>
<feature type="compositionally biased region" description="Basic residues" evidence="10">
    <location>
        <begin position="185"/>
        <end position="197"/>
    </location>
</feature>
<dbReference type="Proteomes" id="UP001321473">
    <property type="component" value="Unassembled WGS sequence"/>
</dbReference>
<dbReference type="InterPro" id="IPR037171">
    <property type="entry name" value="NagB/RpiA_transferase-like"/>
</dbReference>
<comment type="subcellular location">
    <subcellularLocation>
        <location evidence="1">Cytoplasm</location>
        <location evidence="1">Cytosol</location>
    </subcellularLocation>
</comment>
<reference evidence="11 12" key="1">
    <citation type="journal article" date="2023" name="Arcadia Sci">
        <title>De novo assembly of a long-read Amblyomma americanum tick genome.</title>
        <authorList>
            <person name="Chou S."/>
            <person name="Poskanzer K.E."/>
            <person name="Rollins M."/>
            <person name="Thuy-Boun P.S."/>
        </authorList>
    </citation>
    <scope>NUCLEOTIDE SEQUENCE [LARGE SCALE GENOMIC DNA]</scope>
    <source>
        <strain evidence="11">F_SG_1</strain>
        <tissue evidence="11">Salivary glands</tissue>
    </source>
</reference>
<feature type="compositionally biased region" description="Basic and acidic residues" evidence="10">
    <location>
        <begin position="456"/>
        <end position="470"/>
    </location>
</feature>
<dbReference type="Gene3D" id="3.40.50.10470">
    <property type="entry name" value="Translation initiation factor eif-2b, domain 2"/>
    <property type="match status" value="1"/>
</dbReference>
<dbReference type="PANTHER" id="PTHR10233">
    <property type="entry name" value="TRANSLATION INITIATION FACTOR EIF-2B"/>
    <property type="match status" value="1"/>
</dbReference>
<comment type="caution">
    <text evidence="11">The sequence shown here is derived from an EMBL/GenBank/DDBJ whole genome shotgun (WGS) entry which is preliminary data.</text>
</comment>
<keyword evidence="4" id="KW-0396">Initiation factor</keyword>
<keyword evidence="3" id="KW-0963">Cytoplasm</keyword>
<dbReference type="InterPro" id="IPR042529">
    <property type="entry name" value="IF_2B-like_C"/>
</dbReference>
<gene>
    <name evidence="11" type="ORF">V5799_000817</name>
</gene>
<dbReference type="PANTHER" id="PTHR10233:SF14">
    <property type="entry name" value="TRANSLATION INITIATION FACTOR EIF-2B SUBUNIT DELTA"/>
    <property type="match status" value="1"/>
</dbReference>
<organism evidence="11 12">
    <name type="scientific">Amblyomma americanum</name>
    <name type="common">Lone star tick</name>
    <dbReference type="NCBI Taxonomy" id="6943"/>
    <lineage>
        <taxon>Eukaryota</taxon>
        <taxon>Metazoa</taxon>
        <taxon>Ecdysozoa</taxon>
        <taxon>Arthropoda</taxon>
        <taxon>Chelicerata</taxon>
        <taxon>Arachnida</taxon>
        <taxon>Acari</taxon>
        <taxon>Parasitiformes</taxon>
        <taxon>Ixodida</taxon>
        <taxon>Ixodoidea</taxon>
        <taxon>Ixodidae</taxon>
        <taxon>Amblyomminae</taxon>
        <taxon>Amblyomma</taxon>
    </lineage>
</organism>
<evidence type="ECO:0000256" key="10">
    <source>
        <dbReference type="SAM" id="MobiDB-lite"/>
    </source>
</evidence>
<evidence type="ECO:0000256" key="3">
    <source>
        <dbReference type="ARBA" id="ARBA00022490"/>
    </source>
</evidence>
<evidence type="ECO:0000256" key="1">
    <source>
        <dbReference type="ARBA" id="ARBA00004514"/>
    </source>
</evidence>
<accession>A0AAQ4D1Z1</accession>
<feature type="region of interest" description="Disordered" evidence="10">
    <location>
        <begin position="93"/>
        <end position="216"/>
    </location>
</feature>
<comment type="subunit">
    <text evidence="8">Component of the translation initiation factor 2B (eIF2B) complex which is a heterodecamer of two sets of five different subunits: alpha, beta, gamma, delta and epsilon. Subunits alpha, beta and delta comprise a regulatory subcomplex and subunits epsilon and gamma comprise a catalytic subcomplex. Within the complex, the hexameric regulatory complex resides at the center, with the two heterodimeric catalytic subcomplexes bound on opposite sides.</text>
</comment>
<comment type="similarity">
    <text evidence="2 9">Belongs to the eIF-2B alpha/beta/delta subunits family.</text>
</comment>
<feature type="compositionally biased region" description="Polar residues" evidence="10">
    <location>
        <begin position="165"/>
        <end position="175"/>
    </location>
</feature>
<dbReference type="InterPro" id="IPR016039">
    <property type="entry name" value="Thiolase-like"/>
</dbReference>
<evidence type="ECO:0000256" key="7">
    <source>
        <dbReference type="ARBA" id="ARBA00044356"/>
    </source>
</evidence>
<sequence>MQFRRSVWRQLRRPVCDLRRRASSKSSEKTRRVVVTGLGLVTPLGADVKTSWSRLIQSQSGIVRLVCVSSWHETSLTVHRQVGVAFPSTVMETSLSQPKQKKKKKKQSAQKGVQTVSKDASQTGKSQSNSVEAKAHPVPQPTAVKKNSSQESDTQSVARVVLTKVPQQTERQPQSVPLVEASVGQKKKKKKKKKKPKQLSEQQGAESVPEKPAETAESGCCKLKNLKEITCLELICPHSSKPAAKAFSAQGSNAAAAAPASSKFSQSEVAPNSLTQSHLESLSDAIVKSLASLDKTSISITLVNPEDNSVVDEKIVHTLQDPSAGPDSEIVIDICGTSVIDIEKKQGSGTSSILQNSGMMLSGGTVDGKKTGKKNKGSSMTKAVNNHVALDGDKHPQEPEGKAPKVLQKQPKTKPPAPQPNEASPVQAKKEKDSAVIKDVAPPTAVNNTAPSVTAEKTKAQLKAERKAAFEAENAARLAAQKGEGKGGGEKSKAELKAERRALQEAQRAAKTQATGDKASKPSEQMPAAGGQAGTTGALHPAGAKKVDATKPEQCSPSHEAPAKKFIRKPATEGKRHEVLRLFSHLHQNAETVDHLKPYGLSGSCIHPAVFRTGLQIAEGVVIGSNARCIAMLSAFKSLVEDYTCDASKRVSQDLREQFDKNVEFLNKCRPLSMSMQNAVTFLKARISEIEDTEPAAKVKEDVTDFISRFVHEEICLAKKQITGEAQQKIMDEDVILTYCCSSLVKGVLKLAHESGKKFRVIVVDSRPQYRGREMLNYLSDLGISCTYVLITGVSYIMKEVTKVVLGASTLLANGYVMGHIGTSQIALVAKSRNVPVLVCCETYKFSERVITDSFALNELGPTSQLVSSLPPNIKADGLKDLPSLSFLNLMYDVTAPQFVDMVITEKGILPCTSVPVVLRMRNTSSQ</sequence>
<dbReference type="Gene3D" id="1.20.120.420">
    <property type="entry name" value="translation initiation factor eif-2b, domain 1"/>
    <property type="match status" value="1"/>
</dbReference>
<evidence type="ECO:0000256" key="5">
    <source>
        <dbReference type="ARBA" id="ARBA00022917"/>
    </source>
</evidence>
<dbReference type="AlphaFoldDB" id="A0AAQ4D1Z1"/>
<dbReference type="GO" id="GO:0003743">
    <property type="term" value="F:translation initiation factor activity"/>
    <property type="evidence" value="ECO:0007669"/>
    <property type="project" value="UniProtKB-KW"/>
</dbReference>
<keyword evidence="12" id="KW-1185">Reference proteome</keyword>
<dbReference type="InterPro" id="IPR000649">
    <property type="entry name" value="IF-2B-related"/>
</dbReference>
<feature type="region of interest" description="Disordered" evidence="10">
    <location>
        <begin position="349"/>
        <end position="564"/>
    </location>
</feature>
<feature type="compositionally biased region" description="Polar residues" evidence="10">
    <location>
        <begin position="349"/>
        <end position="359"/>
    </location>
</feature>
<dbReference type="EMBL" id="JARKHS020036213">
    <property type="protein sequence ID" value="KAK8756481.1"/>
    <property type="molecule type" value="Genomic_DNA"/>
</dbReference>
<feature type="compositionally biased region" description="Basic and acidic residues" evidence="10">
    <location>
        <begin position="390"/>
        <end position="403"/>
    </location>
</feature>
<dbReference type="SUPFAM" id="SSF53901">
    <property type="entry name" value="Thiolase-like"/>
    <property type="match status" value="1"/>
</dbReference>
<dbReference type="Gene3D" id="3.40.47.10">
    <property type="match status" value="1"/>
</dbReference>
<dbReference type="GO" id="GO:0016746">
    <property type="term" value="F:acyltransferase activity"/>
    <property type="evidence" value="ECO:0007669"/>
    <property type="project" value="InterPro"/>
</dbReference>
<evidence type="ECO:0000256" key="8">
    <source>
        <dbReference type="ARBA" id="ARBA00046432"/>
    </source>
</evidence>
<evidence type="ECO:0000256" key="4">
    <source>
        <dbReference type="ARBA" id="ARBA00022540"/>
    </source>
</evidence>
<feature type="compositionally biased region" description="Basic and acidic residues" evidence="10">
    <location>
        <begin position="483"/>
        <end position="503"/>
    </location>
</feature>
<dbReference type="GO" id="GO:0005829">
    <property type="term" value="C:cytosol"/>
    <property type="evidence" value="ECO:0007669"/>
    <property type="project" value="UniProtKB-SubCell"/>
</dbReference>
<keyword evidence="5" id="KW-0648">Protein biosynthesis</keyword>
<dbReference type="InterPro" id="IPR027363">
    <property type="entry name" value="M1Pi_N"/>
</dbReference>
<feature type="compositionally biased region" description="Low complexity" evidence="10">
    <location>
        <begin position="471"/>
        <end position="482"/>
    </location>
</feature>
<feature type="compositionally biased region" description="Polar residues" evidence="10">
    <location>
        <begin position="145"/>
        <end position="157"/>
    </location>
</feature>
<evidence type="ECO:0000256" key="2">
    <source>
        <dbReference type="ARBA" id="ARBA00007251"/>
    </source>
</evidence>
<dbReference type="SUPFAM" id="SSF100950">
    <property type="entry name" value="NagB/RpiA/CoA transferase-like"/>
    <property type="match status" value="1"/>
</dbReference>
<protein>
    <recommendedName>
        <fullName evidence="6">Translation initiation factor eIF2B subunit delta</fullName>
    </recommendedName>
    <alternativeName>
        <fullName evidence="7">eIF2B GDP-GTP exchange factor subunit delta</fullName>
    </alternativeName>
</protein>
<dbReference type="Pfam" id="PF01008">
    <property type="entry name" value="IF-2B"/>
    <property type="match status" value="1"/>
</dbReference>
<evidence type="ECO:0000313" key="12">
    <source>
        <dbReference type="Proteomes" id="UP001321473"/>
    </source>
</evidence>
<feature type="compositionally biased region" description="Basic residues" evidence="10">
    <location>
        <begin position="99"/>
        <end position="108"/>
    </location>
</feature>
<evidence type="ECO:0000256" key="9">
    <source>
        <dbReference type="RuleBase" id="RU003814"/>
    </source>
</evidence>
<name>A0AAQ4D1Z1_AMBAM</name>
<evidence type="ECO:0000313" key="11">
    <source>
        <dbReference type="EMBL" id="KAK8756481.1"/>
    </source>
</evidence>
<feature type="compositionally biased region" description="Polar residues" evidence="10">
    <location>
        <begin position="112"/>
        <end position="131"/>
    </location>
</feature>
<proteinExistence type="inferred from homology"/>